<name>A0ABP8MZN7_9BACT</name>
<feature type="transmembrane region" description="Helical" evidence="1">
    <location>
        <begin position="47"/>
        <end position="70"/>
    </location>
</feature>
<accession>A0ABP8MZN7</accession>
<gene>
    <name evidence="2" type="ORF">GCM10023189_31510</name>
</gene>
<organism evidence="2 3">
    <name type="scientific">Nibrella saemangeumensis</name>
    <dbReference type="NCBI Taxonomy" id="1084526"/>
    <lineage>
        <taxon>Bacteria</taxon>
        <taxon>Pseudomonadati</taxon>
        <taxon>Bacteroidota</taxon>
        <taxon>Cytophagia</taxon>
        <taxon>Cytophagales</taxon>
        <taxon>Spirosomataceae</taxon>
        <taxon>Nibrella</taxon>
    </lineage>
</organism>
<sequence length="111" mass="11892">MVALQNKSLGHRLAKTAFISGIVGIPLWALSYVWIPFRLMGQETEAVWSFVVISEIMAEVVGIIAIAAGLIAKRSVEPGSVALHQATRGIILGVVVCICVIVFNAIGILFF</sequence>
<keyword evidence="1" id="KW-0812">Transmembrane</keyword>
<keyword evidence="3" id="KW-1185">Reference proteome</keyword>
<keyword evidence="1" id="KW-1133">Transmembrane helix</keyword>
<evidence type="ECO:0000313" key="2">
    <source>
        <dbReference type="EMBL" id="GAA4458758.1"/>
    </source>
</evidence>
<evidence type="ECO:0000313" key="3">
    <source>
        <dbReference type="Proteomes" id="UP001501175"/>
    </source>
</evidence>
<dbReference type="RefSeq" id="WP_345244825.1">
    <property type="nucleotide sequence ID" value="NZ_BAABHD010000030.1"/>
</dbReference>
<dbReference type="Proteomes" id="UP001501175">
    <property type="component" value="Unassembled WGS sequence"/>
</dbReference>
<reference evidence="3" key="1">
    <citation type="journal article" date="2019" name="Int. J. Syst. Evol. Microbiol.">
        <title>The Global Catalogue of Microorganisms (GCM) 10K type strain sequencing project: providing services to taxonomists for standard genome sequencing and annotation.</title>
        <authorList>
            <consortium name="The Broad Institute Genomics Platform"/>
            <consortium name="The Broad Institute Genome Sequencing Center for Infectious Disease"/>
            <person name="Wu L."/>
            <person name="Ma J."/>
        </authorList>
    </citation>
    <scope>NUCLEOTIDE SEQUENCE [LARGE SCALE GENOMIC DNA]</scope>
    <source>
        <strain evidence="3">JCM 17927</strain>
    </source>
</reference>
<dbReference type="EMBL" id="BAABHD010000030">
    <property type="protein sequence ID" value="GAA4458758.1"/>
    <property type="molecule type" value="Genomic_DNA"/>
</dbReference>
<evidence type="ECO:0000256" key="1">
    <source>
        <dbReference type="SAM" id="Phobius"/>
    </source>
</evidence>
<feature type="transmembrane region" description="Helical" evidence="1">
    <location>
        <begin position="90"/>
        <end position="110"/>
    </location>
</feature>
<proteinExistence type="predicted"/>
<keyword evidence="1" id="KW-0472">Membrane</keyword>
<protein>
    <submittedName>
        <fullName evidence="2">Uncharacterized protein</fullName>
    </submittedName>
</protein>
<feature type="transmembrane region" description="Helical" evidence="1">
    <location>
        <begin position="12"/>
        <end position="35"/>
    </location>
</feature>
<comment type="caution">
    <text evidence="2">The sequence shown here is derived from an EMBL/GenBank/DDBJ whole genome shotgun (WGS) entry which is preliminary data.</text>
</comment>